<organism evidence="3">
    <name type="scientific">Henneguya salminicola</name>
    <name type="common">Myxosporean</name>
    <dbReference type="NCBI Taxonomy" id="69463"/>
    <lineage>
        <taxon>Eukaryota</taxon>
        <taxon>Metazoa</taxon>
        <taxon>Cnidaria</taxon>
        <taxon>Myxozoa</taxon>
        <taxon>Myxosporea</taxon>
        <taxon>Bivalvulida</taxon>
        <taxon>Platysporina</taxon>
        <taxon>Myxobolidae</taxon>
        <taxon>Henneguya</taxon>
    </lineage>
</organism>
<reference evidence="3" key="1">
    <citation type="submission" date="2018-11" db="EMBL/GenBank/DDBJ databases">
        <title>Henneguya salminicola genome and transcriptome.</title>
        <authorList>
            <person name="Yahalomi D."/>
            <person name="Atkinson S.D."/>
            <person name="Neuhof M."/>
            <person name="Chang E.S."/>
            <person name="Philippe H."/>
            <person name="Cartwright P."/>
            <person name="Bartholomew J.L."/>
            <person name="Huchon D."/>
        </authorList>
    </citation>
    <scope>NUCLEOTIDE SEQUENCE</scope>
    <source>
        <strain evidence="3">Hz1</strain>
        <tissue evidence="3">Whole</tissue>
    </source>
</reference>
<dbReference type="PROSITE" id="PS51455">
    <property type="entry name" value="PIPK"/>
    <property type="match status" value="1"/>
</dbReference>
<dbReference type="GO" id="GO:0046488">
    <property type="term" value="P:phosphatidylinositol metabolic process"/>
    <property type="evidence" value="ECO:0007669"/>
    <property type="project" value="UniProtKB-UniRule"/>
</dbReference>
<dbReference type="EMBL" id="GHBP01005583">
    <property type="protein sequence ID" value="NDJ93912.1"/>
    <property type="molecule type" value="Transcribed_RNA"/>
</dbReference>
<dbReference type="SUPFAM" id="SSF56104">
    <property type="entry name" value="SAICAR synthase-like"/>
    <property type="match status" value="1"/>
</dbReference>
<accession>A0A6G3MIP3</accession>
<dbReference type="Gene3D" id="3.30.810.10">
    <property type="entry name" value="2-Layer Sandwich"/>
    <property type="match status" value="1"/>
</dbReference>
<dbReference type="PANTHER" id="PTHR45748">
    <property type="entry name" value="1-PHOSPHATIDYLINOSITOL 3-PHOSPHATE 5-KINASE-RELATED"/>
    <property type="match status" value="1"/>
</dbReference>
<dbReference type="InterPro" id="IPR002498">
    <property type="entry name" value="PInositol-4-P-4/5-kinase_core"/>
</dbReference>
<dbReference type="Pfam" id="PF01504">
    <property type="entry name" value="PIP5K"/>
    <property type="match status" value="1"/>
</dbReference>
<feature type="domain" description="PIPK" evidence="2">
    <location>
        <begin position="1"/>
        <end position="163"/>
    </location>
</feature>
<proteinExistence type="predicted"/>
<name>A0A6G3MIP3_HENSL</name>
<keyword evidence="1 3" id="KW-0418">Kinase</keyword>
<keyword evidence="1" id="KW-0067">ATP-binding</keyword>
<keyword evidence="1" id="KW-0808">Transferase</keyword>
<evidence type="ECO:0000313" key="3">
    <source>
        <dbReference type="EMBL" id="NDJ93912.1"/>
    </source>
</evidence>
<evidence type="ECO:0000259" key="2">
    <source>
        <dbReference type="PROSITE" id="PS51455"/>
    </source>
</evidence>
<dbReference type="SMART" id="SM00330">
    <property type="entry name" value="PIPKc"/>
    <property type="match status" value="1"/>
</dbReference>
<dbReference type="GO" id="GO:0005524">
    <property type="term" value="F:ATP binding"/>
    <property type="evidence" value="ECO:0007669"/>
    <property type="project" value="UniProtKB-UniRule"/>
</dbReference>
<keyword evidence="1" id="KW-0547">Nucleotide-binding</keyword>
<evidence type="ECO:0000256" key="1">
    <source>
        <dbReference type="PROSITE-ProRule" id="PRU00781"/>
    </source>
</evidence>
<dbReference type="InterPro" id="IPR027483">
    <property type="entry name" value="PInositol-4-P-4/5-kinase_C_sf"/>
</dbReference>
<sequence>MYKITISINSTVKSQHFYIVMENVFYQFPTHKIYDIKGCGRKNIKNSANQVFVDTEIIQNLCENPIYVRHKFLAEIHKILRKDTRFLEENFLVDYSLIVGINNDQNIIRFAIIDYLRKYTWDKRLESAWKSGFMKATSGGGAPTIVAPMEYRMRFMDAFKLYFYPAPFKWDFMEIVKSGSTSDAYFINKTEEEKYNLIKYCKPLRIQDILT</sequence>
<protein>
    <submittedName>
        <fullName evidence="3">1-phosphatidylinositol-3-phosphate 5-kinase FAB1A (Trinotate prediction)</fullName>
    </submittedName>
</protein>
<dbReference type="AlphaFoldDB" id="A0A6G3MIP3"/>
<dbReference type="GO" id="GO:0052742">
    <property type="term" value="F:phosphatidylinositol kinase activity"/>
    <property type="evidence" value="ECO:0007669"/>
    <property type="project" value="InterPro"/>
</dbReference>